<dbReference type="Pfam" id="PF13276">
    <property type="entry name" value="HTH_21"/>
    <property type="match status" value="1"/>
</dbReference>
<protein>
    <submittedName>
        <fullName evidence="2">Transposase InsO and inactivated derivatives</fullName>
    </submittedName>
</protein>
<dbReference type="PANTHER" id="PTHR46889:SF4">
    <property type="entry name" value="TRANSPOSASE INSO FOR INSERTION SEQUENCE ELEMENT IS911B-RELATED"/>
    <property type="match status" value="1"/>
</dbReference>
<dbReference type="NCBIfam" id="NF033516">
    <property type="entry name" value="transpos_IS3"/>
    <property type="match status" value="1"/>
</dbReference>
<dbReference type="InterPro" id="IPR050900">
    <property type="entry name" value="Transposase_IS3/IS150/IS904"/>
</dbReference>
<dbReference type="InterPro" id="IPR036397">
    <property type="entry name" value="RNaseH_sf"/>
</dbReference>
<sequence length="288" mass="33177">MSFAFIEAEKTSFPIQRMCRVLGVSQSGFFAWRDRPACHRQRQDMIHLAHIRTAFALSNGTYGSPRMHRDRVDEGHQIGRHRTARLMRESQLIARQKRRFKRTTDSEHAWPVAPNLVAQDFAADGPDRKWGADISYIWTAEGWLHLAIVLDLFSRRVVGWATSDRLKRDLAVEALRHALAARNPEPGLVHHSDRGSQYCSVDYQARLRKRGILISMSGRGNCYVNSMVETFFKTIKSELIWPVTWQSHQKAENAIARHIDGFYNPVRRHSSLGFQSPIAFERKAREVS</sequence>
<evidence type="ECO:0000313" key="3">
    <source>
        <dbReference type="Proteomes" id="UP000231644"/>
    </source>
</evidence>
<dbReference type="InterPro" id="IPR012337">
    <property type="entry name" value="RNaseH-like_sf"/>
</dbReference>
<accession>A0A1I1J9G4</accession>
<feature type="domain" description="Integrase catalytic" evidence="1">
    <location>
        <begin position="122"/>
        <end position="285"/>
    </location>
</feature>
<keyword evidence="3" id="KW-1185">Reference proteome</keyword>
<dbReference type="GO" id="GO:0015074">
    <property type="term" value="P:DNA integration"/>
    <property type="evidence" value="ECO:0007669"/>
    <property type="project" value="InterPro"/>
</dbReference>
<dbReference type="InterPro" id="IPR048020">
    <property type="entry name" value="Transpos_IS3"/>
</dbReference>
<organism evidence="2 3">
    <name type="scientific">Pseudooceanicola nitratireducens</name>
    <dbReference type="NCBI Taxonomy" id="517719"/>
    <lineage>
        <taxon>Bacteria</taxon>
        <taxon>Pseudomonadati</taxon>
        <taxon>Pseudomonadota</taxon>
        <taxon>Alphaproteobacteria</taxon>
        <taxon>Rhodobacterales</taxon>
        <taxon>Paracoccaceae</taxon>
        <taxon>Pseudooceanicola</taxon>
    </lineage>
</organism>
<dbReference type="Proteomes" id="UP000231644">
    <property type="component" value="Unassembled WGS sequence"/>
</dbReference>
<dbReference type="SUPFAM" id="SSF53098">
    <property type="entry name" value="Ribonuclease H-like"/>
    <property type="match status" value="1"/>
</dbReference>
<dbReference type="PROSITE" id="PS50994">
    <property type="entry name" value="INTEGRASE"/>
    <property type="match status" value="1"/>
</dbReference>
<dbReference type="Gene3D" id="3.30.420.10">
    <property type="entry name" value="Ribonuclease H-like superfamily/Ribonuclease H"/>
    <property type="match status" value="1"/>
</dbReference>
<gene>
    <name evidence="2" type="ORF">SAMN05421762_0951</name>
</gene>
<dbReference type="InterPro" id="IPR001584">
    <property type="entry name" value="Integrase_cat-core"/>
</dbReference>
<dbReference type="Pfam" id="PF00665">
    <property type="entry name" value="rve"/>
    <property type="match status" value="1"/>
</dbReference>
<proteinExistence type="predicted"/>
<dbReference type="PANTHER" id="PTHR46889">
    <property type="entry name" value="TRANSPOSASE INSF FOR INSERTION SEQUENCE IS3B-RELATED"/>
    <property type="match status" value="1"/>
</dbReference>
<dbReference type="EMBL" id="FOLX01000001">
    <property type="protein sequence ID" value="SFC45217.1"/>
    <property type="molecule type" value="Genomic_DNA"/>
</dbReference>
<dbReference type="GO" id="GO:0003676">
    <property type="term" value="F:nucleic acid binding"/>
    <property type="evidence" value="ECO:0007669"/>
    <property type="project" value="InterPro"/>
</dbReference>
<dbReference type="STRING" id="517719.SAMN05421762_0951"/>
<evidence type="ECO:0000313" key="2">
    <source>
        <dbReference type="EMBL" id="SFC45217.1"/>
    </source>
</evidence>
<reference evidence="2 3" key="1">
    <citation type="submission" date="2016-10" db="EMBL/GenBank/DDBJ databases">
        <authorList>
            <person name="de Groot N.N."/>
        </authorList>
    </citation>
    <scope>NUCLEOTIDE SEQUENCE [LARGE SCALE GENOMIC DNA]</scope>
    <source>
        <strain evidence="2 3">DSM 29619</strain>
    </source>
</reference>
<dbReference type="InterPro" id="IPR025948">
    <property type="entry name" value="HTH-like_dom"/>
</dbReference>
<name>A0A1I1J9G4_9RHOB</name>
<dbReference type="AlphaFoldDB" id="A0A1I1J9G4"/>
<dbReference type="OrthoDB" id="9803878at2"/>
<evidence type="ECO:0000259" key="1">
    <source>
        <dbReference type="PROSITE" id="PS50994"/>
    </source>
</evidence>